<protein>
    <submittedName>
        <fullName evidence="3">Thioredoxin-related protein</fullName>
    </submittedName>
</protein>
<evidence type="ECO:0000313" key="4">
    <source>
        <dbReference type="Proteomes" id="UP000076630"/>
    </source>
</evidence>
<dbReference type="InterPro" id="IPR012336">
    <property type="entry name" value="Thioredoxin-like_fold"/>
</dbReference>
<gene>
    <name evidence="2" type="ORF">AV926_05025</name>
    <name evidence="3" type="ORF">SAMN04488018_101450</name>
</gene>
<dbReference type="OrthoDB" id="9811036at2"/>
<evidence type="ECO:0000313" key="2">
    <source>
        <dbReference type="EMBL" id="KZE82912.1"/>
    </source>
</evidence>
<dbReference type="Pfam" id="PF13098">
    <property type="entry name" value="Thioredoxin_2"/>
    <property type="match status" value="1"/>
</dbReference>
<dbReference type="EMBL" id="FNYS01000001">
    <property type="protein sequence ID" value="SEI53729.1"/>
    <property type="molecule type" value="Genomic_DNA"/>
</dbReference>
<keyword evidence="4" id="KW-1185">Reference proteome</keyword>
<evidence type="ECO:0000313" key="3">
    <source>
        <dbReference type="EMBL" id="SEI53729.1"/>
    </source>
</evidence>
<dbReference type="Proteomes" id="UP000076630">
    <property type="component" value="Unassembled WGS sequence"/>
</dbReference>
<dbReference type="AlphaFoldDB" id="A0A165RK66"/>
<dbReference type="Gene3D" id="3.40.30.10">
    <property type="entry name" value="Glutaredoxin"/>
    <property type="match status" value="1"/>
</dbReference>
<dbReference type="RefSeq" id="WP_038986948.1">
    <property type="nucleotide sequence ID" value="NZ_FNYS01000001.1"/>
</dbReference>
<feature type="domain" description="Thioredoxin-like fold" evidence="1">
    <location>
        <begin position="36"/>
        <end position="147"/>
    </location>
</feature>
<dbReference type="Proteomes" id="UP000183077">
    <property type="component" value="Unassembled WGS sequence"/>
</dbReference>
<evidence type="ECO:0000259" key="1">
    <source>
        <dbReference type="Pfam" id="PF13098"/>
    </source>
</evidence>
<name>A0A165RK66_9FLAO</name>
<organism evidence="2 4">
    <name type="scientific">Myroides marinus</name>
    <dbReference type="NCBI Taxonomy" id="703342"/>
    <lineage>
        <taxon>Bacteria</taxon>
        <taxon>Pseudomonadati</taxon>
        <taxon>Bacteroidota</taxon>
        <taxon>Flavobacteriia</taxon>
        <taxon>Flavobacteriales</taxon>
        <taxon>Flavobacteriaceae</taxon>
        <taxon>Myroides</taxon>
    </lineage>
</organism>
<dbReference type="EMBL" id="LQNU01000041">
    <property type="protein sequence ID" value="KZE82912.1"/>
    <property type="molecule type" value="Genomic_DNA"/>
</dbReference>
<reference evidence="3 5" key="2">
    <citation type="submission" date="2016-10" db="EMBL/GenBank/DDBJ databases">
        <authorList>
            <person name="de Groot N.N."/>
        </authorList>
    </citation>
    <scope>NUCLEOTIDE SEQUENCE [LARGE SCALE GENOMIC DNA]</scope>
    <source>
        <strain evidence="3 5">DSM 23048</strain>
    </source>
</reference>
<accession>A0A165RK66</accession>
<dbReference type="InterPro" id="IPR036249">
    <property type="entry name" value="Thioredoxin-like_sf"/>
</dbReference>
<sequence length="157" mass="18280">MSRSLLFFMLSYFFGLGAIAQPKEIKFSELESAVASKPKPVVIFLHTDWCSYCSLMERKTLKDQQVVHKLNNDFYYISFNAERDETITYRGKEYSLKKLGINAKQHELAKELAQSNAYPAMIFLNENLEVLYRHFAYVKPNDMYQLLKAIKPTSNDT</sequence>
<evidence type="ECO:0000313" key="5">
    <source>
        <dbReference type="Proteomes" id="UP000183077"/>
    </source>
</evidence>
<reference evidence="2 4" key="1">
    <citation type="submission" date="2016-01" db="EMBL/GenBank/DDBJ databases">
        <title>Whole genome sequencing of Myroides marinus L41.</title>
        <authorList>
            <person name="Hong K.W."/>
        </authorList>
    </citation>
    <scope>NUCLEOTIDE SEQUENCE [LARGE SCALE GENOMIC DNA]</scope>
    <source>
        <strain evidence="2 4">L41</strain>
    </source>
</reference>
<dbReference type="SUPFAM" id="SSF52833">
    <property type="entry name" value="Thioredoxin-like"/>
    <property type="match status" value="1"/>
</dbReference>
<proteinExistence type="predicted"/>
<dbReference type="GeneID" id="82255679"/>